<evidence type="ECO:0000313" key="11">
    <source>
        <dbReference type="EMBL" id="CAD7240681.1"/>
    </source>
</evidence>
<evidence type="ECO:0000313" key="12">
    <source>
        <dbReference type="Proteomes" id="UP000677054"/>
    </source>
</evidence>
<dbReference type="GO" id="GO:0005789">
    <property type="term" value="C:endoplasmic reticulum membrane"/>
    <property type="evidence" value="ECO:0007669"/>
    <property type="project" value="UniProtKB-SubCell"/>
</dbReference>
<dbReference type="SUPFAM" id="SSF53448">
    <property type="entry name" value="Nucleotide-diphospho-sugar transferases"/>
    <property type="match status" value="1"/>
</dbReference>
<dbReference type="EMBL" id="CAJPEV010000052">
    <property type="protein sequence ID" value="CAG0879673.1"/>
    <property type="molecule type" value="Genomic_DNA"/>
</dbReference>
<organism evidence="11">
    <name type="scientific">Darwinula stevensoni</name>
    <dbReference type="NCBI Taxonomy" id="69355"/>
    <lineage>
        <taxon>Eukaryota</taxon>
        <taxon>Metazoa</taxon>
        <taxon>Ecdysozoa</taxon>
        <taxon>Arthropoda</taxon>
        <taxon>Crustacea</taxon>
        <taxon>Oligostraca</taxon>
        <taxon>Ostracoda</taxon>
        <taxon>Podocopa</taxon>
        <taxon>Podocopida</taxon>
        <taxon>Darwinulocopina</taxon>
        <taxon>Darwinuloidea</taxon>
        <taxon>Darwinulidae</taxon>
        <taxon>Darwinula</taxon>
    </lineage>
</organism>
<proteinExistence type="inferred from homology"/>
<reference evidence="11" key="1">
    <citation type="submission" date="2020-11" db="EMBL/GenBank/DDBJ databases">
        <authorList>
            <person name="Tran Van P."/>
        </authorList>
    </citation>
    <scope>NUCLEOTIDE SEQUENCE</scope>
</reference>
<evidence type="ECO:0000259" key="10">
    <source>
        <dbReference type="Pfam" id="PF09258"/>
    </source>
</evidence>
<dbReference type="Pfam" id="PF09258">
    <property type="entry name" value="Glyco_transf_64"/>
    <property type="match status" value="2"/>
</dbReference>
<dbReference type="Pfam" id="PF03016">
    <property type="entry name" value="Exostosin_GT47"/>
    <property type="match status" value="1"/>
</dbReference>
<dbReference type="InterPro" id="IPR004263">
    <property type="entry name" value="Exostosin"/>
</dbReference>
<evidence type="ECO:0000256" key="6">
    <source>
        <dbReference type="ARBA" id="ARBA00022989"/>
    </source>
</evidence>
<comment type="similarity">
    <text evidence="2">Belongs to the glycosyltransferase 47 family.</text>
</comment>
<keyword evidence="12" id="KW-1185">Reference proteome</keyword>
<dbReference type="GO" id="GO:0015012">
    <property type="term" value="P:heparan sulfate proteoglycan biosynthetic process"/>
    <property type="evidence" value="ECO:0007669"/>
    <property type="project" value="UniProtKB-ARBA"/>
</dbReference>
<name>A0A7R9A2J9_9CRUS</name>
<dbReference type="OrthoDB" id="5954868at2759"/>
<dbReference type="Gene3D" id="3.90.550.10">
    <property type="entry name" value="Spore Coat Polysaccharide Biosynthesis Protein SpsA, Chain A"/>
    <property type="match status" value="2"/>
</dbReference>
<dbReference type="PANTHER" id="PTHR48261">
    <property type="entry name" value="ACETYLGLUCOSAMINYLTRANSFERASE"/>
    <property type="match status" value="1"/>
</dbReference>
<dbReference type="EMBL" id="LR899569">
    <property type="protein sequence ID" value="CAD7240681.1"/>
    <property type="molecule type" value="Genomic_DNA"/>
</dbReference>
<dbReference type="Proteomes" id="UP000677054">
    <property type="component" value="Unassembled WGS sequence"/>
</dbReference>
<feature type="domain" description="Glycosyl transferase 64" evidence="10">
    <location>
        <begin position="359"/>
        <end position="400"/>
    </location>
</feature>
<keyword evidence="8" id="KW-1015">Disulfide bond</keyword>
<dbReference type="GO" id="GO:0016757">
    <property type="term" value="F:glycosyltransferase activity"/>
    <property type="evidence" value="ECO:0007669"/>
    <property type="project" value="InterPro"/>
</dbReference>
<keyword evidence="6" id="KW-1133">Transmembrane helix</keyword>
<dbReference type="InterPro" id="IPR029044">
    <property type="entry name" value="Nucleotide-diphossugar_trans"/>
</dbReference>
<sequence length="523" mass="60461">MGYSSCRTEVGSLSVFIYDYVNFVDENGIAVGERISKEYFEILRTIRRSKWYTSNPAVACIFIPALDLLNQERIRLEAAGTALKSLTWWNGGRNHLVWNMLPGGPPNYEPFLEVPKGLAMVAGAGYSISSFRHGFDISIPVFNSHMEGPPLHLHHEYKWLAAVPQEHLLSEFEERVEKQAKNTNILQFIPCPRGPIPNYRERCFSNGTSVLYPEILTKSKFCLIFRDVRTTLLVLQDALKAGCVPVIFADQLVLPFFEVIDWTKIAIHAWEHEFIEVMTLLSQVPDWHIEEMKAQGKWVFESYFSTIEKITHTTLEILESRLFPHLQKSYEDWNVRPTKNLVKSPLLYPMKLPTRSFGFTAVILTYDRLSTLFTVINRIAQTPSLTKVLVVWNNVDTPPPPGAAFYHKYWSFAYWTKLPKEIKEWVDENMNCEDIAMNFLVSHFTHKGPIKVGPRKKFRYPEYQNAQLSTDLGHMKRRSECINRFAGAFGYMPLRSVEFRADPVLYKDDFPDKLKRFPEVGTL</sequence>
<dbReference type="InterPro" id="IPR015338">
    <property type="entry name" value="GT64_dom"/>
</dbReference>
<evidence type="ECO:0000256" key="4">
    <source>
        <dbReference type="ARBA" id="ARBA00022692"/>
    </source>
</evidence>
<evidence type="ECO:0000256" key="8">
    <source>
        <dbReference type="ARBA" id="ARBA00023157"/>
    </source>
</evidence>
<keyword evidence="3" id="KW-0808">Transferase</keyword>
<keyword evidence="5" id="KW-0256">Endoplasmic reticulum</keyword>
<evidence type="ECO:0000256" key="7">
    <source>
        <dbReference type="ARBA" id="ARBA00023136"/>
    </source>
</evidence>
<evidence type="ECO:0000256" key="5">
    <source>
        <dbReference type="ARBA" id="ARBA00022824"/>
    </source>
</evidence>
<feature type="domain" description="Glycosyl transferase 64" evidence="10">
    <location>
        <begin position="402"/>
        <end position="506"/>
    </location>
</feature>
<keyword evidence="7" id="KW-0472">Membrane</keyword>
<protein>
    <submittedName>
        <fullName evidence="11">Uncharacterized protein</fullName>
    </submittedName>
</protein>
<feature type="domain" description="Exostosin GT47" evidence="9">
    <location>
        <begin position="13"/>
        <end position="283"/>
    </location>
</feature>
<evidence type="ECO:0000256" key="1">
    <source>
        <dbReference type="ARBA" id="ARBA00004648"/>
    </source>
</evidence>
<accession>A0A7R9A2J9</accession>
<gene>
    <name evidence="11" type="ORF">DSTB1V02_LOCUS694</name>
</gene>
<evidence type="ECO:0000259" key="9">
    <source>
        <dbReference type="Pfam" id="PF03016"/>
    </source>
</evidence>
<evidence type="ECO:0000256" key="2">
    <source>
        <dbReference type="ARBA" id="ARBA00010271"/>
    </source>
</evidence>
<comment type="subcellular location">
    <subcellularLocation>
        <location evidence="1">Endoplasmic reticulum membrane</location>
        <topology evidence="1">Single-pass type II membrane protein</topology>
    </subcellularLocation>
</comment>
<keyword evidence="4" id="KW-0812">Transmembrane</keyword>
<dbReference type="InterPro" id="IPR040911">
    <property type="entry name" value="Exostosin_GT47"/>
</dbReference>
<dbReference type="PANTHER" id="PTHR48261:SF5">
    <property type="entry name" value="EXOSTOSIN GLYCOSYLTRANSFERASE 2"/>
    <property type="match status" value="1"/>
</dbReference>
<evidence type="ECO:0000256" key="3">
    <source>
        <dbReference type="ARBA" id="ARBA00022679"/>
    </source>
</evidence>
<dbReference type="AlphaFoldDB" id="A0A7R9A2J9"/>